<dbReference type="EMBL" id="BAABHV010000001">
    <property type="protein sequence ID" value="GAA5045807.1"/>
    <property type="molecule type" value="Genomic_DNA"/>
</dbReference>
<comment type="caution">
    <text evidence="2">The sequence shown here is derived from an EMBL/GenBank/DDBJ whole genome shotgun (WGS) entry which is preliminary data.</text>
</comment>
<proteinExistence type="predicted"/>
<dbReference type="InterPro" id="IPR018060">
    <property type="entry name" value="HTH_AraC"/>
</dbReference>
<evidence type="ECO:0000259" key="1">
    <source>
        <dbReference type="PROSITE" id="PS01124"/>
    </source>
</evidence>
<evidence type="ECO:0000313" key="3">
    <source>
        <dbReference type="Proteomes" id="UP001500518"/>
    </source>
</evidence>
<feature type="domain" description="HTH araC/xylS-type" evidence="1">
    <location>
        <begin position="176"/>
        <end position="277"/>
    </location>
</feature>
<dbReference type="Pfam" id="PF12833">
    <property type="entry name" value="HTH_18"/>
    <property type="match status" value="1"/>
</dbReference>
<organism evidence="2 3">
    <name type="scientific">Erythrobacter westpacificensis</name>
    <dbReference type="NCBI Taxonomy" id="1055231"/>
    <lineage>
        <taxon>Bacteria</taxon>
        <taxon>Pseudomonadati</taxon>
        <taxon>Pseudomonadota</taxon>
        <taxon>Alphaproteobacteria</taxon>
        <taxon>Sphingomonadales</taxon>
        <taxon>Erythrobacteraceae</taxon>
        <taxon>Erythrobacter/Porphyrobacter group</taxon>
        <taxon>Erythrobacter</taxon>
    </lineage>
</organism>
<dbReference type="SMART" id="SM00342">
    <property type="entry name" value="HTH_ARAC"/>
    <property type="match status" value="1"/>
</dbReference>
<evidence type="ECO:0000313" key="2">
    <source>
        <dbReference type="EMBL" id="GAA5045807.1"/>
    </source>
</evidence>
<protein>
    <recommendedName>
        <fullName evidence="1">HTH araC/xylS-type domain-containing protein</fullName>
    </recommendedName>
</protein>
<dbReference type="RefSeq" id="WP_346031154.1">
    <property type="nucleotide sequence ID" value="NZ_BAABHV010000001.1"/>
</dbReference>
<dbReference type="Gene3D" id="1.10.10.60">
    <property type="entry name" value="Homeodomain-like"/>
    <property type="match status" value="1"/>
</dbReference>
<sequence>MKRENPGIGELTPPSRFEIDYLAPEGDVAQFVTTFYHFRCDDSLIRDIQPAAIGHLSLFPRGKGRMSLPDGEYDWSHEVNLLTPLACALHIEVEGPFHAIGAALTPLGWAALTGLHAQEHANRLYNAADWLPPQIAERGKELCRGYRDGELTAEEMVEDIAALILAHAKLPRSPHLELIAEVGRWLSQSLLPDIEDLYAASSFSRRQTQRLVQQYYGVSPVALRRKYRALRAAAAFSKPQLAPEEAAMIEDTFYDQPHMIHEIREFVGRTPARLADSDAPYLRELIDAKNLRELG</sequence>
<dbReference type="Proteomes" id="UP001500518">
    <property type="component" value="Unassembled WGS sequence"/>
</dbReference>
<dbReference type="PROSITE" id="PS01124">
    <property type="entry name" value="HTH_ARAC_FAMILY_2"/>
    <property type="match status" value="1"/>
</dbReference>
<gene>
    <name evidence="2" type="ORF">GCM10023208_00650</name>
</gene>
<accession>A0ABP9JXX8</accession>
<keyword evidence="3" id="KW-1185">Reference proteome</keyword>
<name>A0ABP9JXX8_9SPHN</name>
<reference evidence="3" key="1">
    <citation type="journal article" date="2019" name="Int. J. Syst. Evol. Microbiol.">
        <title>The Global Catalogue of Microorganisms (GCM) 10K type strain sequencing project: providing services to taxonomists for standard genome sequencing and annotation.</title>
        <authorList>
            <consortium name="The Broad Institute Genomics Platform"/>
            <consortium name="The Broad Institute Genome Sequencing Center for Infectious Disease"/>
            <person name="Wu L."/>
            <person name="Ma J."/>
        </authorList>
    </citation>
    <scope>NUCLEOTIDE SEQUENCE [LARGE SCALE GENOMIC DNA]</scope>
    <source>
        <strain evidence="3">JCM 18014</strain>
    </source>
</reference>